<dbReference type="RefSeq" id="WP_129725379.1">
    <property type="nucleotide sequence ID" value="NZ_LR215036.1"/>
</dbReference>
<dbReference type="InterPro" id="IPR036928">
    <property type="entry name" value="AS_sf"/>
</dbReference>
<gene>
    <name evidence="2" type="primary">gatA</name>
    <name evidence="2" type="ORF">NCTC10181_00417</name>
</gene>
<dbReference type="AlphaFoldDB" id="A0A449B1W1"/>
<keyword evidence="2" id="KW-0436">Ligase</keyword>
<evidence type="ECO:0000313" key="3">
    <source>
        <dbReference type="Proteomes" id="UP000290985"/>
    </source>
</evidence>
<evidence type="ECO:0000313" key="2">
    <source>
        <dbReference type="EMBL" id="VEU74563.1"/>
    </source>
</evidence>
<sequence length="439" mass="48140">MNQNLKVLGNFEKASQELLKDTNNAVISVFEKQKHGNGILDSAVFTLKDVYATKTGVVRSSSKILENFHPSYNATVVEKLQQAGALLVAKVNNDELALGGTGKHSAYGLIVNPKDSLRLAGGSSSGSVATFSENISFAIGSDTGDSVRLPASYNGIVGFKPSYGAISRYGLFAYASSLDTVAYFAHNVNDIYYVSKALYGQDSKDMSSVKVPLDNLQETKPKKIIAFDFSQFCDSEVNETFNKLLNKLQKQSINVDIIQPNLDILRCIKPVYQVISFSEASSNLSNLTGICFGSKVNGNDYTEIMTKTRSEKFGHMVSERLALGSYFLYSENQEEIFIKAMKARRVIRDYLNSLHQSADILIYPSFASIAPLLNSSTSYDVMDYILTGSNLAGNPSLSIPLGNKNNMPFNLTIDSKIYGDSDLLNYALYLEKLIGAKNE</sequence>
<dbReference type="Pfam" id="PF01425">
    <property type="entry name" value="Amidase"/>
    <property type="match status" value="1"/>
</dbReference>
<dbReference type="GO" id="GO:0016740">
    <property type="term" value="F:transferase activity"/>
    <property type="evidence" value="ECO:0007669"/>
    <property type="project" value="UniProtKB-KW"/>
</dbReference>
<name>A0A449B1W1_9BACT</name>
<dbReference type="EC" id="6.3.5.-" evidence="2"/>
<organism evidence="2 3">
    <name type="scientific">Mycoplasmopsis citelli</name>
    <dbReference type="NCBI Taxonomy" id="171281"/>
    <lineage>
        <taxon>Bacteria</taxon>
        <taxon>Bacillati</taxon>
        <taxon>Mycoplasmatota</taxon>
        <taxon>Mycoplasmoidales</taxon>
        <taxon>Metamycoplasmataceae</taxon>
        <taxon>Mycoplasmopsis</taxon>
    </lineage>
</organism>
<dbReference type="InterPro" id="IPR000120">
    <property type="entry name" value="Amidase"/>
</dbReference>
<dbReference type="Proteomes" id="UP000290985">
    <property type="component" value="Chromosome"/>
</dbReference>
<keyword evidence="3" id="KW-1185">Reference proteome</keyword>
<dbReference type="OrthoDB" id="9811471at2"/>
<dbReference type="Gene3D" id="3.90.1300.10">
    <property type="entry name" value="Amidase signature (AS) domain"/>
    <property type="match status" value="1"/>
</dbReference>
<dbReference type="GO" id="GO:0016874">
    <property type="term" value="F:ligase activity"/>
    <property type="evidence" value="ECO:0007669"/>
    <property type="project" value="UniProtKB-KW"/>
</dbReference>
<dbReference type="NCBIfam" id="NF005517">
    <property type="entry name" value="PRK07139.1"/>
    <property type="match status" value="1"/>
</dbReference>
<dbReference type="KEGG" id="mcit:NCTC10181_00417"/>
<dbReference type="InterPro" id="IPR023631">
    <property type="entry name" value="Amidase_dom"/>
</dbReference>
<proteinExistence type="predicted"/>
<accession>A0A449B1W1</accession>
<dbReference type="EMBL" id="LR215036">
    <property type="protein sequence ID" value="VEU74563.1"/>
    <property type="molecule type" value="Genomic_DNA"/>
</dbReference>
<evidence type="ECO:0000259" key="1">
    <source>
        <dbReference type="Pfam" id="PF01425"/>
    </source>
</evidence>
<reference evidence="2 3" key="1">
    <citation type="submission" date="2019-01" db="EMBL/GenBank/DDBJ databases">
        <authorList>
            <consortium name="Pathogen Informatics"/>
        </authorList>
    </citation>
    <scope>NUCLEOTIDE SEQUENCE [LARGE SCALE GENOMIC DNA]</scope>
    <source>
        <strain evidence="2 3">NCTC10181</strain>
    </source>
</reference>
<dbReference type="PANTHER" id="PTHR11895:SF151">
    <property type="entry name" value="GLUTAMYL-TRNA(GLN) AMIDOTRANSFERASE SUBUNIT A"/>
    <property type="match status" value="1"/>
</dbReference>
<protein>
    <submittedName>
        <fullName evidence="2">Aspartyl/glutamyl-tRNA(Asn/Gln) amidotransferase subunit A</fullName>
        <ecNumber evidence="2">6.3.5.-</ecNumber>
    </submittedName>
</protein>
<dbReference type="PANTHER" id="PTHR11895">
    <property type="entry name" value="TRANSAMIDASE"/>
    <property type="match status" value="1"/>
</dbReference>
<feature type="domain" description="Amidase" evidence="1">
    <location>
        <begin position="34"/>
        <end position="424"/>
    </location>
</feature>
<dbReference type="SUPFAM" id="SSF75304">
    <property type="entry name" value="Amidase signature (AS) enzymes"/>
    <property type="match status" value="1"/>
</dbReference>
<keyword evidence="2" id="KW-0808">Transferase</keyword>